<dbReference type="SUPFAM" id="SSF51120">
    <property type="entry name" value="beta-Roll"/>
    <property type="match status" value="1"/>
</dbReference>
<organism evidence="2">
    <name type="scientific">Candidatus Kentrum sp. LFY</name>
    <dbReference type="NCBI Taxonomy" id="2126342"/>
    <lineage>
        <taxon>Bacteria</taxon>
        <taxon>Pseudomonadati</taxon>
        <taxon>Pseudomonadota</taxon>
        <taxon>Gammaproteobacteria</taxon>
        <taxon>Candidatus Kentrum</taxon>
    </lineage>
</organism>
<accession>A0A450UT08</accession>
<protein>
    <recommendedName>
        <fullName evidence="3">Hemolysin-type calcium-binding repeat-containing protein</fullName>
    </recommendedName>
</protein>
<dbReference type="InterPro" id="IPR011049">
    <property type="entry name" value="Serralysin-like_metalloprot_C"/>
</dbReference>
<dbReference type="Gene3D" id="2.150.10.10">
    <property type="entry name" value="Serralysin-like metalloprotease, C-terminal"/>
    <property type="match status" value="1"/>
</dbReference>
<dbReference type="InterPro" id="IPR001343">
    <property type="entry name" value="Hemolysn_Ca-bd"/>
</dbReference>
<sequence length="250" mass="27174">MNVGRFEFDYQNLAQSVTSAFSTRSQDTASDRIIQAFAGLTNSFHRFTPVDGIAGTSGDNSDLRGTSQDDSIDGLGGNDTIYGIGGNDILNGNAGNDNLYGGTGNDTYRYLRDEGADIINEQGSRSDSDTLEIWDDNSFMDISDSIDLDNFNDLRYMKSGNDLVINLDIRGAMWTRDYNSGRVTIANQGTASSQVEQLKLYDDDSQLIAGTIDLTSVWNVVQRESVTSLSRLTFGSTPDTDGLYKALAVA</sequence>
<dbReference type="AlphaFoldDB" id="A0A450UT08"/>
<gene>
    <name evidence="2" type="ORF">BECKLFY1418B_GA0070995_10742</name>
</gene>
<keyword evidence="1" id="KW-0106">Calcium</keyword>
<evidence type="ECO:0008006" key="3">
    <source>
        <dbReference type="Google" id="ProtNLM"/>
    </source>
</evidence>
<dbReference type="PROSITE" id="PS00330">
    <property type="entry name" value="HEMOLYSIN_CALCIUM"/>
    <property type="match status" value="1"/>
</dbReference>
<dbReference type="Pfam" id="PF00353">
    <property type="entry name" value="HemolysinCabind"/>
    <property type="match status" value="1"/>
</dbReference>
<name>A0A450UT08_9GAMM</name>
<proteinExistence type="predicted"/>
<evidence type="ECO:0000313" key="2">
    <source>
        <dbReference type="EMBL" id="VFJ95743.1"/>
    </source>
</evidence>
<dbReference type="EMBL" id="CAADFF010000074">
    <property type="protein sequence ID" value="VFJ95743.1"/>
    <property type="molecule type" value="Genomic_DNA"/>
</dbReference>
<evidence type="ECO:0000256" key="1">
    <source>
        <dbReference type="ARBA" id="ARBA00022837"/>
    </source>
</evidence>
<dbReference type="PRINTS" id="PR00313">
    <property type="entry name" value="CABNDNGRPT"/>
</dbReference>
<dbReference type="InterPro" id="IPR018511">
    <property type="entry name" value="Hemolysin-typ_Ca-bd_CS"/>
</dbReference>
<dbReference type="GO" id="GO:0005509">
    <property type="term" value="F:calcium ion binding"/>
    <property type="evidence" value="ECO:0007669"/>
    <property type="project" value="InterPro"/>
</dbReference>
<reference evidence="2" key="1">
    <citation type="submission" date="2019-02" db="EMBL/GenBank/DDBJ databases">
        <authorList>
            <person name="Gruber-Vodicka R. H."/>
            <person name="Seah K. B. B."/>
        </authorList>
    </citation>
    <scope>NUCLEOTIDE SEQUENCE</scope>
    <source>
        <strain evidence="2">BECK_M7</strain>
    </source>
</reference>